<evidence type="ECO:0000313" key="3">
    <source>
        <dbReference type="EMBL" id="OUN41178.1"/>
    </source>
</evidence>
<dbReference type="PANTHER" id="PTHR42730">
    <property type="entry name" value="2-OXOGLUTARATE SYNTHASE SUBUNIT KORC"/>
    <property type="match status" value="1"/>
</dbReference>
<dbReference type="GO" id="GO:0016903">
    <property type="term" value="F:oxidoreductase activity, acting on the aldehyde or oxo group of donors"/>
    <property type="evidence" value="ECO:0007669"/>
    <property type="project" value="InterPro"/>
</dbReference>
<dbReference type="InterPro" id="IPR002869">
    <property type="entry name" value="Pyrv_flavodox_OxRed_cen"/>
</dbReference>
<organism evidence="3 4">
    <name type="scientific">Anaerotignum lactatifermentans</name>
    <dbReference type="NCBI Taxonomy" id="160404"/>
    <lineage>
        <taxon>Bacteria</taxon>
        <taxon>Bacillati</taxon>
        <taxon>Bacillota</taxon>
        <taxon>Clostridia</taxon>
        <taxon>Lachnospirales</taxon>
        <taxon>Anaerotignaceae</taxon>
        <taxon>Anaerotignum</taxon>
    </lineage>
</organism>
<evidence type="ECO:0000256" key="1">
    <source>
        <dbReference type="ARBA" id="ARBA00023002"/>
    </source>
</evidence>
<reference evidence="4" key="1">
    <citation type="submission" date="2017-04" db="EMBL/GenBank/DDBJ databases">
        <title>Function of individual gut microbiota members based on whole genome sequencing of pure cultures obtained from chicken caecum.</title>
        <authorList>
            <person name="Medvecky M."/>
            <person name="Cejkova D."/>
            <person name="Polansky O."/>
            <person name="Karasova D."/>
            <person name="Kubasova T."/>
            <person name="Cizek A."/>
            <person name="Rychlik I."/>
        </authorList>
    </citation>
    <scope>NUCLEOTIDE SEQUENCE [LARGE SCALE GENOMIC DNA]</scope>
    <source>
        <strain evidence="4">An75</strain>
    </source>
</reference>
<evidence type="ECO:0000259" key="2">
    <source>
        <dbReference type="Pfam" id="PF01558"/>
    </source>
</evidence>
<gene>
    <name evidence="3" type="ORF">B5G26_12095</name>
</gene>
<dbReference type="EMBL" id="NFHM01000021">
    <property type="protein sequence ID" value="OUN41178.1"/>
    <property type="molecule type" value="Genomic_DNA"/>
</dbReference>
<dbReference type="RefSeq" id="WP_087989810.1">
    <property type="nucleotide sequence ID" value="NZ_CAJFIW010000058.1"/>
</dbReference>
<sequence length="176" mass="19243">MKSQFMFSGIGGQGVISIGELICTAAMKEGYTVTFAPSYGQEKRGGRTMCQMVVSEEMGSPIISEADVLLVMDERSLHDYEHQVKKGGYLIINSNLVEVKPERTDIEVVYAPVNDMAQELGNAKTANMVALGVALKYLNFVGLDAVKAELKSVFPGRKEKLIPVNEKALEAGYNFK</sequence>
<dbReference type="InterPro" id="IPR019752">
    <property type="entry name" value="Pyrv/ketoisovalerate_OxRed_cat"/>
</dbReference>
<accession>A0A1Y3U1W0</accession>
<dbReference type="Gene3D" id="3.40.920.10">
    <property type="entry name" value="Pyruvate-ferredoxin oxidoreductase, PFOR, domain III"/>
    <property type="match status" value="1"/>
</dbReference>
<dbReference type="Proteomes" id="UP000195455">
    <property type="component" value="Unassembled WGS sequence"/>
</dbReference>
<dbReference type="Pfam" id="PF01558">
    <property type="entry name" value="POR"/>
    <property type="match status" value="1"/>
</dbReference>
<dbReference type="SUPFAM" id="SSF53323">
    <property type="entry name" value="Pyruvate-ferredoxin oxidoreductase, PFOR, domain III"/>
    <property type="match status" value="1"/>
</dbReference>
<name>A0A1Y3U1W0_9FIRM</name>
<evidence type="ECO:0000313" key="4">
    <source>
        <dbReference type="Proteomes" id="UP000195455"/>
    </source>
</evidence>
<keyword evidence="1" id="KW-0560">Oxidoreductase</keyword>
<protein>
    <recommendedName>
        <fullName evidence="2">Pyruvate/ketoisovalerate oxidoreductase catalytic domain-containing protein</fullName>
    </recommendedName>
</protein>
<dbReference type="InterPro" id="IPR052554">
    <property type="entry name" value="2-oxoglutarate_synth_KorC"/>
</dbReference>
<comment type="caution">
    <text evidence="3">The sequence shown here is derived from an EMBL/GenBank/DDBJ whole genome shotgun (WGS) entry which is preliminary data.</text>
</comment>
<proteinExistence type="predicted"/>
<feature type="domain" description="Pyruvate/ketoisovalerate oxidoreductase catalytic" evidence="2">
    <location>
        <begin position="11"/>
        <end position="174"/>
    </location>
</feature>
<dbReference type="PANTHER" id="PTHR42730:SF1">
    <property type="entry name" value="2-OXOGLUTARATE SYNTHASE SUBUNIT KORC"/>
    <property type="match status" value="1"/>
</dbReference>
<dbReference type="AlphaFoldDB" id="A0A1Y3U1W0"/>